<evidence type="ECO:0008006" key="3">
    <source>
        <dbReference type="Google" id="ProtNLM"/>
    </source>
</evidence>
<evidence type="ECO:0000313" key="1">
    <source>
        <dbReference type="EMBL" id="MBI3127782.1"/>
    </source>
</evidence>
<comment type="caution">
    <text evidence="1">The sequence shown here is derived from an EMBL/GenBank/DDBJ whole genome shotgun (WGS) entry which is preliminary data.</text>
</comment>
<accession>A0A932MNN9</accession>
<proteinExistence type="predicted"/>
<name>A0A932MNN9_UNCTE</name>
<sequence length="340" mass="36331">MTQPPDEFEFFFEKPWSDGLPVVIPTEDRIARMLSGTRRGPEESLGPVPPLMEEATVRSVAVHAVMAGCKPEYLPVVLAGLEAMLEDSFNLNGIQGTLNSVAPLLIVNGPYTRKIGLHGGSGCFGPGFRANATIGRAIRLMLLNLGGGIPMVASMSTFGQPSRYTYCIAENEAESPWEPLSVTKGSPPGADAVTVVACENPQLVVDDGSRGPESLCAAIADAMAHLGSWNLWTRTDLVVALSPQQAAICARAGWSKADVHRRLMERAGRPLGDLKKSGHYRPERMVGLPIDLDDDGAFVPALRDPSDLHVIVAGGVPGPHSALMHGWSGGSRSVHRRYEP</sequence>
<protein>
    <recommendedName>
        <fullName evidence="3">Thioredoxin</fullName>
    </recommendedName>
</protein>
<dbReference type="Proteomes" id="UP000782312">
    <property type="component" value="Unassembled WGS sequence"/>
</dbReference>
<organism evidence="1 2">
    <name type="scientific">Tectimicrobiota bacterium</name>
    <dbReference type="NCBI Taxonomy" id="2528274"/>
    <lineage>
        <taxon>Bacteria</taxon>
        <taxon>Pseudomonadati</taxon>
        <taxon>Nitrospinota/Tectimicrobiota group</taxon>
        <taxon>Candidatus Tectimicrobiota</taxon>
    </lineage>
</organism>
<gene>
    <name evidence="1" type="ORF">HYZ11_09280</name>
</gene>
<dbReference type="EMBL" id="JACPUR010000019">
    <property type="protein sequence ID" value="MBI3127782.1"/>
    <property type="molecule type" value="Genomic_DNA"/>
</dbReference>
<evidence type="ECO:0000313" key="2">
    <source>
        <dbReference type="Proteomes" id="UP000782312"/>
    </source>
</evidence>
<reference evidence="1" key="1">
    <citation type="submission" date="2020-07" db="EMBL/GenBank/DDBJ databases">
        <title>Huge and variable diversity of episymbiotic CPR bacteria and DPANN archaea in groundwater ecosystems.</title>
        <authorList>
            <person name="He C.Y."/>
            <person name="Keren R."/>
            <person name="Whittaker M."/>
            <person name="Farag I.F."/>
            <person name="Doudna J."/>
            <person name="Cate J.H.D."/>
            <person name="Banfield J.F."/>
        </authorList>
    </citation>
    <scope>NUCLEOTIDE SEQUENCE</scope>
    <source>
        <strain evidence="1">NC_groundwater_763_Ag_S-0.2um_68_21</strain>
    </source>
</reference>
<dbReference type="AlphaFoldDB" id="A0A932MNN9"/>